<dbReference type="AlphaFoldDB" id="A0A8E0VGE0"/>
<dbReference type="EMBL" id="LUCM01009719">
    <property type="protein sequence ID" value="KAA0186496.1"/>
    <property type="molecule type" value="Genomic_DNA"/>
</dbReference>
<sequence length="128" mass="14539">MSLQFNDDYVRVPIRDKHGELDDSENDLRGFIEEPVRSASPPTDTTSSIWNFKFYQHLFDVDTQQVSFKIFVSLNASLLPTYACSQKRKRRTVPGSVVEQIVPTRASHYVCIPLTFVTTRASLLLGSV</sequence>
<accession>A0A8E0VGE0</accession>
<protein>
    <submittedName>
        <fullName evidence="1">Uncharacterized protein</fullName>
    </submittedName>
</protein>
<evidence type="ECO:0000313" key="1">
    <source>
        <dbReference type="EMBL" id="KAA0186496.1"/>
    </source>
</evidence>
<keyword evidence="2" id="KW-1185">Reference proteome</keyword>
<reference evidence="1" key="1">
    <citation type="submission" date="2019-05" db="EMBL/GenBank/DDBJ databases">
        <title>Annotation for the trematode Fasciolopsis buski.</title>
        <authorList>
            <person name="Choi Y.-J."/>
        </authorList>
    </citation>
    <scope>NUCLEOTIDE SEQUENCE</scope>
    <source>
        <strain evidence="1">HT</strain>
        <tissue evidence="1">Whole worm</tissue>
    </source>
</reference>
<evidence type="ECO:0000313" key="2">
    <source>
        <dbReference type="Proteomes" id="UP000728185"/>
    </source>
</evidence>
<dbReference type="Proteomes" id="UP000728185">
    <property type="component" value="Unassembled WGS sequence"/>
</dbReference>
<name>A0A8E0VGE0_9TREM</name>
<comment type="caution">
    <text evidence="1">The sequence shown here is derived from an EMBL/GenBank/DDBJ whole genome shotgun (WGS) entry which is preliminary data.</text>
</comment>
<organism evidence="1 2">
    <name type="scientific">Fasciolopsis buskii</name>
    <dbReference type="NCBI Taxonomy" id="27845"/>
    <lineage>
        <taxon>Eukaryota</taxon>
        <taxon>Metazoa</taxon>
        <taxon>Spiralia</taxon>
        <taxon>Lophotrochozoa</taxon>
        <taxon>Platyhelminthes</taxon>
        <taxon>Trematoda</taxon>
        <taxon>Digenea</taxon>
        <taxon>Plagiorchiida</taxon>
        <taxon>Echinostomata</taxon>
        <taxon>Echinostomatoidea</taxon>
        <taxon>Fasciolidae</taxon>
        <taxon>Fasciolopsis</taxon>
    </lineage>
</organism>
<gene>
    <name evidence="1" type="ORF">FBUS_00064</name>
</gene>
<proteinExistence type="predicted"/>